<name>A0A4D6XG42_9GAMM</name>
<protein>
    <submittedName>
        <fullName evidence="1">Uncharacterized protein</fullName>
    </submittedName>
</protein>
<dbReference type="RefSeq" id="WP_158364931.1">
    <property type="nucleotide sequence ID" value="NZ_CP034900.1"/>
</dbReference>
<reference evidence="1 2" key="2">
    <citation type="submission" date="2019-05" db="EMBL/GenBank/DDBJ databases">
        <title>Genome evolution of the obligate endosymbiont Buchnera aphidicola.</title>
        <authorList>
            <person name="Moran N.A."/>
        </authorList>
    </citation>
    <scope>NUCLEOTIDE SEQUENCE [LARGE SCALE GENOMIC DNA]</scope>
    <source>
        <strain evidence="1 2">Aar</strain>
    </source>
</reference>
<sequence>MSSNNINITNQKYPYKKDFYVNNIQEISKNNNIKKSKKNITNNLDTASDSSLKNENDLIDLENAYINSLIMIKKQTENDIFKKYNLEKHLNKVINLDHLNEIKNSLLMKKKF</sequence>
<proteinExistence type="predicted"/>
<organism evidence="1 2">
    <name type="scientific">Buchnera aphidicola</name>
    <name type="common">Artemisaphis artemisicola</name>
    <dbReference type="NCBI Taxonomy" id="1241836"/>
    <lineage>
        <taxon>Bacteria</taxon>
        <taxon>Pseudomonadati</taxon>
        <taxon>Pseudomonadota</taxon>
        <taxon>Gammaproteobacteria</taxon>
        <taxon>Enterobacterales</taxon>
        <taxon>Erwiniaceae</taxon>
        <taxon>Buchnera</taxon>
    </lineage>
</organism>
<accession>A0A4D6XG42</accession>
<evidence type="ECO:0000313" key="2">
    <source>
        <dbReference type="Proteomes" id="UP000298654"/>
    </source>
</evidence>
<gene>
    <name evidence="1" type="ORF">D9V59_02935</name>
</gene>
<reference evidence="1 2" key="1">
    <citation type="submission" date="2018-12" db="EMBL/GenBank/DDBJ databases">
        <authorList>
            <person name="Chong R.A."/>
        </authorList>
    </citation>
    <scope>NUCLEOTIDE SEQUENCE [LARGE SCALE GENOMIC DNA]</scope>
    <source>
        <strain evidence="1 2">Aar</strain>
    </source>
</reference>
<evidence type="ECO:0000313" key="1">
    <source>
        <dbReference type="EMBL" id="QCI16226.1"/>
    </source>
</evidence>
<dbReference type="AlphaFoldDB" id="A0A4D6XG42"/>
<dbReference type="Proteomes" id="UP000298654">
    <property type="component" value="Chromosome"/>
</dbReference>
<dbReference type="EMBL" id="CP034900">
    <property type="protein sequence ID" value="QCI16226.1"/>
    <property type="molecule type" value="Genomic_DNA"/>
</dbReference>